<dbReference type="Pfam" id="PF10551">
    <property type="entry name" value="MULE"/>
    <property type="match status" value="1"/>
</dbReference>
<feature type="region of interest" description="Disordered" evidence="1">
    <location>
        <begin position="305"/>
        <end position="342"/>
    </location>
</feature>
<proteinExistence type="predicted"/>
<evidence type="ECO:0000256" key="1">
    <source>
        <dbReference type="SAM" id="MobiDB-lite"/>
    </source>
</evidence>
<name>A0AAQ3QJN2_9LILI</name>
<feature type="compositionally biased region" description="Basic residues" evidence="1">
    <location>
        <begin position="323"/>
        <end position="336"/>
    </location>
</feature>
<sequence>MDFQSKFYIPIARAKWYRVRSYALEKLRGSVEDHYALLGPYLAELRKKNPTSLFNIVCDREFTSAPPVFKRLYIGFDALKKGFLHGCWPIVGFDDCFLKTFLGGQLLSTVGIDGNNQMFPIAWAVVEGENYVSWRWFLGQFFNNLEISQGYGWTFISDQQKAHVSTVCKSDNVTNNISETFNAYILKARSKLIVDMLEEIRRMLMQRMHMKREMVSKWSSDICPNIRRKLEKKPLTGKDTWPTVDTPHVLPPHVKKMPGRLKKVRRREVHEDDSHTSRYSKHGSIIKCQIYFLEGHNRRSYPLRTQGASTHVEEGQISQPNRGRGRRGSGRGGRGRGRGEEIQSSTIHVEAMHRERAMTLQGFSVFTGEET</sequence>
<accession>A0AAQ3QJN2</accession>
<organism evidence="3 4">
    <name type="scientific">Canna indica</name>
    <name type="common">Indian-shot</name>
    <dbReference type="NCBI Taxonomy" id="4628"/>
    <lineage>
        <taxon>Eukaryota</taxon>
        <taxon>Viridiplantae</taxon>
        <taxon>Streptophyta</taxon>
        <taxon>Embryophyta</taxon>
        <taxon>Tracheophyta</taxon>
        <taxon>Spermatophyta</taxon>
        <taxon>Magnoliopsida</taxon>
        <taxon>Liliopsida</taxon>
        <taxon>Zingiberales</taxon>
        <taxon>Cannaceae</taxon>
        <taxon>Canna</taxon>
    </lineage>
</organism>
<reference evidence="3 4" key="1">
    <citation type="submission" date="2023-10" db="EMBL/GenBank/DDBJ databases">
        <title>Chromosome-scale genome assembly provides insights into flower coloration mechanisms of Canna indica.</title>
        <authorList>
            <person name="Li C."/>
        </authorList>
    </citation>
    <scope>NUCLEOTIDE SEQUENCE [LARGE SCALE GENOMIC DNA]</scope>
    <source>
        <tissue evidence="3">Flower</tissue>
    </source>
</reference>
<gene>
    <name evidence="3" type="ORF">Cni_G19364</name>
</gene>
<protein>
    <recommendedName>
        <fullName evidence="2">MULE transposase domain-containing protein</fullName>
    </recommendedName>
</protein>
<keyword evidence="4" id="KW-1185">Reference proteome</keyword>
<evidence type="ECO:0000313" key="4">
    <source>
        <dbReference type="Proteomes" id="UP001327560"/>
    </source>
</evidence>
<feature type="compositionally biased region" description="Basic residues" evidence="1">
    <location>
        <begin position="253"/>
        <end position="267"/>
    </location>
</feature>
<evidence type="ECO:0000313" key="3">
    <source>
        <dbReference type="EMBL" id="WOL10605.1"/>
    </source>
</evidence>
<evidence type="ECO:0000259" key="2">
    <source>
        <dbReference type="Pfam" id="PF10551"/>
    </source>
</evidence>
<dbReference type="AlphaFoldDB" id="A0AAQ3QJN2"/>
<feature type="domain" description="MULE transposase" evidence="2">
    <location>
        <begin position="91"/>
        <end position="167"/>
    </location>
</feature>
<dbReference type="Proteomes" id="UP001327560">
    <property type="component" value="Chromosome 6"/>
</dbReference>
<dbReference type="PANTHER" id="PTHR31973">
    <property type="entry name" value="POLYPROTEIN, PUTATIVE-RELATED"/>
    <property type="match status" value="1"/>
</dbReference>
<dbReference type="InterPro" id="IPR018289">
    <property type="entry name" value="MULE_transposase_dom"/>
</dbReference>
<dbReference type="EMBL" id="CP136895">
    <property type="protein sequence ID" value="WOL10605.1"/>
    <property type="molecule type" value="Genomic_DNA"/>
</dbReference>
<feature type="region of interest" description="Disordered" evidence="1">
    <location>
        <begin position="237"/>
        <end position="280"/>
    </location>
</feature>
<dbReference type="PANTHER" id="PTHR31973:SF187">
    <property type="entry name" value="MUTATOR TRANSPOSASE MUDRA PROTEIN"/>
    <property type="match status" value="1"/>
</dbReference>